<feature type="transmembrane region" description="Helical" evidence="7">
    <location>
        <begin position="186"/>
        <end position="206"/>
    </location>
</feature>
<dbReference type="Gene3D" id="1.20.1070.10">
    <property type="entry name" value="Rhodopsin 7-helix transmembrane proteins"/>
    <property type="match status" value="1"/>
</dbReference>
<feature type="region of interest" description="Disordered" evidence="6">
    <location>
        <begin position="624"/>
        <end position="672"/>
    </location>
</feature>
<feature type="transmembrane region" description="Helical" evidence="7">
    <location>
        <begin position="131"/>
        <end position="153"/>
    </location>
</feature>
<dbReference type="Proteomes" id="UP000031575">
    <property type="component" value="Unassembled WGS sequence"/>
</dbReference>
<dbReference type="EMBL" id="AWTV01000008">
    <property type="protein sequence ID" value="KIH90713.1"/>
    <property type="molecule type" value="Genomic_DNA"/>
</dbReference>
<feature type="transmembrane region" description="Helical" evidence="7">
    <location>
        <begin position="81"/>
        <end position="104"/>
    </location>
</feature>
<dbReference type="AlphaFoldDB" id="A0A0C2FI31"/>
<evidence type="ECO:0000256" key="2">
    <source>
        <dbReference type="ARBA" id="ARBA00022692"/>
    </source>
</evidence>
<evidence type="ECO:0000256" key="7">
    <source>
        <dbReference type="SAM" id="Phobius"/>
    </source>
</evidence>
<evidence type="ECO:0000256" key="1">
    <source>
        <dbReference type="ARBA" id="ARBA00004141"/>
    </source>
</evidence>
<evidence type="ECO:0000256" key="5">
    <source>
        <dbReference type="ARBA" id="ARBA00038359"/>
    </source>
</evidence>
<feature type="region of interest" description="Disordered" evidence="6">
    <location>
        <begin position="560"/>
        <end position="580"/>
    </location>
</feature>
<feature type="compositionally biased region" description="Low complexity" evidence="6">
    <location>
        <begin position="502"/>
        <end position="512"/>
    </location>
</feature>
<gene>
    <name evidence="9" type="ORF">SPBR_00296</name>
</gene>
<protein>
    <recommendedName>
        <fullName evidence="8">Rhodopsin domain-containing protein</fullName>
    </recommendedName>
</protein>
<evidence type="ECO:0000256" key="4">
    <source>
        <dbReference type="ARBA" id="ARBA00023136"/>
    </source>
</evidence>
<feature type="region of interest" description="Disordered" evidence="6">
    <location>
        <begin position="687"/>
        <end position="732"/>
    </location>
</feature>
<feature type="region of interest" description="Disordered" evidence="6">
    <location>
        <begin position="361"/>
        <end position="534"/>
    </location>
</feature>
<dbReference type="HOGENOM" id="CLU_022732_0_0_1"/>
<evidence type="ECO:0000313" key="9">
    <source>
        <dbReference type="EMBL" id="KIH90713.1"/>
    </source>
</evidence>
<keyword evidence="10" id="KW-1185">Reference proteome</keyword>
<feature type="transmembrane region" description="Helical" evidence="7">
    <location>
        <begin position="275"/>
        <end position="297"/>
    </location>
</feature>
<feature type="compositionally biased region" description="Polar residues" evidence="6">
    <location>
        <begin position="1"/>
        <end position="12"/>
    </location>
</feature>
<evidence type="ECO:0000259" key="8">
    <source>
        <dbReference type="Pfam" id="PF20684"/>
    </source>
</evidence>
<feature type="transmembrane region" description="Helical" evidence="7">
    <location>
        <begin position="47"/>
        <end position="69"/>
    </location>
</feature>
<dbReference type="PANTHER" id="PTHR33048">
    <property type="entry name" value="PTH11-LIKE INTEGRAL MEMBRANE PROTEIN (AFU_ORTHOLOGUE AFUA_5G11245)"/>
    <property type="match status" value="1"/>
</dbReference>
<feature type="compositionally biased region" description="Basic residues" evidence="6">
    <location>
        <begin position="374"/>
        <end position="386"/>
    </location>
</feature>
<dbReference type="GeneID" id="63673536"/>
<evidence type="ECO:0000256" key="3">
    <source>
        <dbReference type="ARBA" id="ARBA00022989"/>
    </source>
</evidence>
<feature type="compositionally biased region" description="Low complexity" evidence="6">
    <location>
        <begin position="13"/>
        <end position="22"/>
    </location>
</feature>
<dbReference type="OrthoDB" id="444631at2759"/>
<feature type="transmembrane region" description="Helical" evidence="7">
    <location>
        <begin position="244"/>
        <end position="263"/>
    </location>
</feature>
<feature type="region of interest" description="Disordered" evidence="6">
    <location>
        <begin position="1"/>
        <end position="22"/>
    </location>
</feature>
<keyword evidence="3 7" id="KW-1133">Transmembrane helix</keyword>
<feature type="domain" description="Rhodopsin" evidence="8">
    <location>
        <begin position="69"/>
        <end position="353"/>
    </location>
</feature>
<dbReference type="RefSeq" id="XP_040618723.1">
    <property type="nucleotide sequence ID" value="XM_040758615.1"/>
</dbReference>
<sequence length="732" mass="77379">MATPSDLPSGSYTNTTDTTPANSTVANGTSPYLYHHPHHGGFGGSSINLAGVLVGLLVPHAVCTLFVLARAGSRAILLRKWFLDDSLVMVAWLCSTAVCVVYSMSAIRTHGRTDDGNDDGRALEDYLLRTYLGLIFYQLCLCLTKLSILALYLRMFAAVYATEANLSHASSSSTTLRRRHLRERRLAWITVAVVVAYGVPLLWMSIMQCYPSYLSSDEEQSGPLFFGHPVAVCFSFTPLLITSASLHTATDAWLIVLVVPFVLTRLRALPRSQRWALAAVLSLSVFVIAASLTRLQLSLHANWRPAMSGMAMTMTPTGPSRANTLGFFVMTILECDIALICASAPTLRPLLARLTPRLGLGDDGGSGPFDRRSGASHRRSLFHPRGGRSGGGGGGGDAGGALNGQHHDEDSEDLTSVVSYHGYPWTRNSSQARSRSRSHSRSRGGKGSKPNVSPVEASGSGATVVGTPKKEGTEPTDGPSVPAPVFNRSSQPHRTPTDRSLRSQSRSLPQSREGGVHAGGSSHGTPLSGGGGGVLTRRPSSVFFFENSEFYEQYFSSPATTPGGVGGGRPPPTGGSGGTKKAGMPGAGIGLGIVLHPRGDAAESPHSIGPHVTRNGSQESFILGLNDPASPTRLTRLTGVSGYSGETYAEDDGAERRSGAGSSFADLKKNKSTSDIDEYELAVLTKNAAADHSAIPNKTETSFLDDETDTDASSGQKTPKARTSSGKPDPQL</sequence>
<dbReference type="VEuPathDB" id="FungiDB:SPBR_00296"/>
<proteinExistence type="inferred from homology"/>
<feature type="compositionally biased region" description="Polar residues" evidence="6">
    <location>
        <begin position="711"/>
        <end position="726"/>
    </location>
</feature>
<keyword evidence="2 7" id="KW-0812">Transmembrane</keyword>
<evidence type="ECO:0000256" key="6">
    <source>
        <dbReference type="SAM" id="MobiDB-lite"/>
    </source>
</evidence>
<name>A0A0C2FI31_9PEZI</name>
<dbReference type="InterPro" id="IPR052337">
    <property type="entry name" value="SAT4-like"/>
</dbReference>
<accession>A0A0C2FI31</accession>
<dbReference type="PANTHER" id="PTHR33048:SF55">
    <property type="entry name" value="INTEGRAL MEMBRANE PROTEIN"/>
    <property type="match status" value="1"/>
</dbReference>
<comment type="subcellular location">
    <subcellularLocation>
        <location evidence="1">Membrane</location>
        <topology evidence="1">Multi-pass membrane protein</topology>
    </subcellularLocation>
</comment>
<feature type="compositionally biased region" description="Basic residues" evidence="6">
    <location>
        <begin position="434"/>
        <end position="446"/>
    </location>
</feature>
<keyword evidence="4 7" id="KW-0472">Membrane</keyword>
<feature type="compositionally biased region" description="Gly residues" evidence="6">
    <location>
        <begin position="563"/>
        <end position="580"/>
    </location>
</feature>
<dbReference type="GO" id="GO:0016020">
    <property type="term" value="C:membrane"/>
    <property type="evidence" value="ECO:0007669"/>
    <property type="project" value="UniProtKB-SubCell"/>
</dbReference>
<organism evidence="9 10">
    <name type="scientific">Sporothrix brasiliensis 5110</name>
    <dbReference type="NCBI Taxonomy" id="1398154"/>
    <lineage>
        <taxon>Eukaryota</taxon>
        <taxon>Fungi</taxon>
        <taxon>Dikarya</taxon>
        <taxon>Ascomycota</taxon>
        <taxon>Pezizomycotina</taxon>
        <taxon>Sordariomycetes</taxon>
        <taxon>Sordariomycetidae</taxon>
        <taxon>Ophiostomatales</taxon>
        <taxon>Ophiostomataceae</taxon>
        <taxon>Sporothrix</taxon>
    </lineage>
</organism>
<comment type="caution">
    <text evidence="9">The sequence shown here is derived from an EMBL/GenBank/DDBJ whole genome shotgun (WGS) entry which is preliminary data.</text>
</comment>
<dbReference type="Pfam" id="PF20684">
    <property type="entry name" value="Fung_rhodopsin"/>
    <property type="match status" value="1"/>
</dbReference>
<dbReference type="InterPro" id="IPR049326">
    <property type="entry name" value="Rhodopsin_dom_fungi"/>
</dbReference>
<evidence type="ECO:0000313" key="10">
    <source>
        <dbReference type="Proteomes" id="UP000031575"/>
    </source>
</evidence>
<feature type="compositionally biased region" description="Gly residues" evidence="6">
    <location>
        <begin position="516"/>
        <end position="534"/>
    </location>
</feature>
<feature type="compositionally biased region" description="Gly residues" evidence="6">
    <location>
        <begin position="387"/>
        <end position="402"/>
    </location>
</feature>
<reference evidence="9 10" key="1">
    <citation type="journal article" date="2014" name="BMC Genomics">
        <title>Comparative genomics of the major fungal agents of human and animal Sporotrichosis: Sporothrix schenckii and Sporothrix brasiliensis.</title>
        <authorList>
            <person name="Teixeira M.M."/>
            <person name="de Almeida L.G."/>
            <person name="Kubitschek-Barreira P."/>
            <person name="Alves F.L."/>
            <person name="Kioshima E.S."/>
            <person name="Abadio A.K."/>
            <person name="Fernandes L."/>
            <person name="Derengowski L.S."/>
            <person name="Ferreira K.S."/>
            <person name="Souza R.C."/>
            <person name="Ruiz J.C."/>
            <person name="de Andrade N.C."/>
            <person name="Paes H.C."/>
            <person name="Nicola A.M."/>
            <person name="Albuquerque P."/>
            <person name="Gerber A.L."/>
            <person name="Martins V.P."/>
            <person name="Peconick L.D."/>
            <person name="Neto A.V."/>
            <person name="Chaucanez C.B."/>
            <person name="Silva P.A."/>
            <person name="Cunha O.L."/>
            <person name="de Oliveira F.F."/>
            <person name="dos Santos T.C."/>
            <person name="Barros A.L."/>
            <person name="Soares M.A."/>
            <person name="de Oliveira L.M."/>
            <person name="Marini M.M."/>
            <person name="Villalobos-Duno H."/>
            <person name="Cunha M.M."/>
            <person name="de Hoog S."/>
            <person name="da Silveira J.F."/>
            <person name="Henrissat B."/>
            <person name="Nino-Vega G.A."/>
            <person name="Cisalpino P.S."/>
            <person name="Mora-Montes H.M."/>
            <person name="Almeida S.R."/>
            <person name="Stajich J.E."/>
            <person name="Lopes-Bezerra L.M."/>
            <person name="Vasconcelos A.T."/>
            <person name="Felipe M.S."/>
        </authorList>
    </citation>
    <scope>NUCLEOTIDE SEQUENCE [LARGE SCALE GENOMIC DNA]</scope>
    <source>
        <strain evidence="9 10">5110</strain>
    </source>
</reference>
<comment type="similarity">
    <text evidence="5">Belongs to the SAT4 family.</text>
</comment>